<dbReference type="Proteomes" id="UP001486565">
    <property type="component" value="Chromosome"/>
</dbReference>
<dbReference type="RefSeq" id="WP_341877458.1">
    <property type="nucleotide sequence ID" value="NZ_CP121687.1"/>
</dbReference>
<evidence type="ECO:0000313" key="9">
    <source>
        <dbReference type="EMBL" id="WZL70494.1"/>
    </source>
</evidence>
<keyword evidence="6 8" id="KW-1133">Transmembrane helix</keyword>
<dbReference type="InterPro" id="IPR007227">
    <property type="entry name" value="Cell_shape_determining_MreD"/>
</dbReference>
<organism evidence="9 10">
    <name type="scientific">Defluviitalea saccharophila</name>
    <dbReference type="NCBI Taxonomy" id="879970"/>
    <lineage>
        <taxon>Bacteria</taxon>
        <taxon>Bacillati</taxon>
        <taxon>Bacillota</taxon>
        <taxon>Clostridia</taxon>
        <taxon>Lachnospirales</taxon>
        <taxon>Defluviitaleaceae</taxon>
        <taxon>Defluviitalea</taxon>
    </lineage>
</organism>
<gene>
    <name evidence="9" type="primary">mreD</name>
    <name evidence="9" type="ORF">QBE51_02875</name>
</gene>
<dbReference type="InterPro" id="IPR017225">
    <property type="entry name" value="Cell_shape_determin_MreD_prd"/>
</dbReference>
<feature type="transmembrane region" description="Helical" evidence="8">
    <location>
        <begin position="95"/>
        <end position="119"/>
    </location>
</feature>
<comment type="subcellular location">
    <subcellularLocation>
        <location evidence="1">Cell membrane</location>
        <topology evidence="1">Multi-pass membrane protein</topology>
    </subcellularLocation>
</comment>
<comment type="similarity">
    <text evidence="2">Belongs to the MreD family.</text>
</comment>
<name>A0ABZ2Y7D3_9FIRM</name>
<keyword evidence="5" id="KW-0133">Cell shape</keyword>
<keyword evidence="4 8" id="KW-0812">Transmembrane</keyword>
<evidence type="ECO:0000256" key="7">
    <source>
        <dbReference type="ARBA" id="ARBA00023136"/>
    </source>
</evidence>
<keyword evidence="7 8" id="KW-0472">Membrane</keyword>
<protein>
    <submittedName>
        <fullName evidence="9">Rod shape-determining protein MreD</fullName>
    </submittedName>
</protein>
<feature type="transmembrane region" description="Helical" evidence="8">
    <location>
        <begin position="28"/>
        <end position="44"/>
    </location>
</feature>
<accession>A0ABZ2Y7D3</accession>
<evidence type="ECO:0000256" key="1">
    <source>
        <dbReference type="ARBA" id="ARBA00004651"/>
    </source>
</evidence>
<dbReference type="Pfam" id="PF04093">
    <property type="entry name" value="MreD"/>
    <property type="match status" value="1"/>
</dbReference>
<reference evidence="9 10" key="1">
    <citation type="submission" date="2023-03" db="EMBL/GenBank/DDBJ databases">
        <title>Novel Species.</title>
        <authorList>
            <person name="Ma S."/>
        </authorList>
    </citation>
    <scope>NUCLEOTIDE SEQUENCE [LARGE SCALE GENOMIC DNA]</scope>
    <source>
        <strain evidence="9 10">LIND6LT2</strain>
    </source>
</reference>
<evidence type="ECO:0000256" key="5">
    <source>
        <dbReference type="ARBA" id="ARBA00022960"/>
    </source>
</evidence>
<evidence type="ECO:0000256" key="4">
    <source>
        <dbReference type="ARBA" id="ARBA00022692"/>
    </source>
</evidence>
<dbReference type="PIRSF" id="PIRSF037497">
    <property type="entry name" value="MreD_Clostridium/Treponema_prd"/>
    <property type="match status" value="1"/>
</dbReference>
<evidence type="ECO:0000256" key="6">
    <source>
        <dbReference type="ARBA" id="ARBA00022989"/>
    </source>
</evidence>
<dbReference type="NCBIfam" id="TIGR03426">
    <property type="entry name" value="shape_MreD"/>
    <property type="match status" value="1"/>
</dbReference>
<evidence type="ECO:0000313" key="10">
    <source>
        <dbReference type="Proteomes" id="UP001486565"/>
    </source>
</evidence>
<dbReference type="Gene3D" id="1.10.1760.20">
    <property type="match status" value="1"/>
</dbReference>
<proteinExistence type="inferred from homology"/>
<feature type="transmembrane region" description="Helical" evidence="8">
    <location>
        <begin position="126"/>
        <end position="152"/>
    </location>
</feature>
<keyword evidence="10" id="KW-1185">Reference proteome</keyword>
<keyword evidence="3" id="KW-1003">Cell membrane</keyword>
<evidence type="ECO:0000256" key="8">
    <source>
        <dbReference type="SAM" id="Phobius"/>
    </source>
</evidence>
<sequence>MRVFVISLMLIITNVLQSTYFQHFRIRGTIPNFYVMIIVSFALLRGSREGAIVGFFAGLIQDLYFGTSIGFYALLGMYTGYLCGKLNKDFYRESFLLPLVMTIFSTFFYELTVYVLTYLVRGKLQFLYYLNNIILPEVVYTGIISIFIYQFIYYLNEKLEIREKKHRNLFK</sequence>
<evidence type="ECO:0000256" key="2">
    <source>
        <dbReference type="ARBA" id="ARBA00007776"/>
    </source>
</evidence>
<dbReference type="EMBL" id="CP121687">
    <property type="protein sequence ID" value="WZL70494.1"/>
    <property type="molecule type" value="Genomic_DNA"/>
</dbReference>
<feature type="transmembrane region" description="Helical" evidence="8">
    <location>
        <begin position="51"/>
        <end position="75"/>
    </location>
</feature>
<evidence type="ECO:0000256" key="3">
    <source>
        <dbReference type="ARBA" id="ARBA00022475"/>
    </source>
</evidence>